<gene>
    <name evidence="2" type="ORF">PIB30_102428</name>
</gene>
<dbReference type="EMBL" id="JASCZI010123983">
    <property type="protein sequence ID" value="MED6165734.1"/>
    <property type="molecule type" value="Genomic_DNA"/>
</dbReference>
<keyword evidence="3" id="KW-1185">Reference proteome</keyword>
<reference evidence="2 3" key="1">
    <citation type="journal article" date="2023" name="Plants (Basel)">
        <title>Bridging the Gap: Combining Genomics and Transcriptomics Approaches to Understand Stylosanthes scabra, an Orphan Legume from the Brazilian Caatinga.</title>
        <authorList>
            <person name="Ferreira-Neto J.R.C."/>
            <person name="da Silva M.D."/>
            <person name="Binneck E."/>
            <person name="de Melo N.F."/>
            <person name="da Silva R.H."/>
            <person name="de Melo A.L.T.M."/>
            <person name="Pandolfi V."/>
            <person name="Bustamante F.O."/>
            <person name="Brasileiro-Vidal A.C."/>
            <person name="Benko-Iseppon A.M."/>
        </authorList>
    </citation>
    <scope>NUCLEOTIDE SEQUENCE [LARGE SCALE GENOMIC DNA]</scope>
    <source>
        <tissue evidence="2">Leaves</tissue>
    </source>
</reference>
<sequence length="127" mass="14013">MLPVATIVRSIDPKLSVAEETNRWVTQLTRNLKSLSLQKGKLKLLKEEKEAEVERLKVENAGLSSEVDRLRGLLVVEMVRSYLAEAFIGDLGEQCEELAKDAKGSMFATKGALKAQLAILVPNFDTA</sequence>
<dbReference type="Proteomes" id="UP001341840">
    <property type="component" value="Unassembled WGS sequence"/>
</dbReference>
<evidence type="ECO:0000313" key="3">
    <source>
        <dbReference type="Proteomes" id="UP001341840"/>
    </source>
</evidence>
<evidence type="ECO:0000313" key="2">
    <source>
        <dbReference type="EMBL" id="MED6165734.1"/>
    </source>
</evidence>
<organism evidence="2 3">
    <name type="scientific">Stylosanthes scabra</name>
    <dbReference type="NCBI Taxonomy" id="79078"/>
    <lineage>
        <taxon>Eukaryota</taxon>
        <taxon>Viridiplantae</taxon>
        <taxon>Streptophyta</taxon>
        <taxon>Embryophyta</taxon>
        <taxon>Tracheophyta</taxon>
        <taxon>Spermatophyta</taxon>
        <taxon>Magnoliopsida</taxon>
        <taxon>eudicotyledons</taxon>
        <taxon>Gunneridae</taxon>
        <taxon>Pentapetalae</taxon>
        <taxon>rosids</taxon>
        <taxon>fabids</taxon>
        <taxon>Fabales</taxon>
        <taxon>Fabaceae</taxon>
        <taxon>Papilionoideae</taxon>
        <taxon>50 kb inversion clade</taxon>
        <taxon>dalbergioids sensu lato</taxon>
        <taxon>Dalbergieae</taxon>
        <taxon>Pterocarpus clade</taxon>
        <taxon>Stylosanthes</taxon>
    </lineage>
</organism>
<accession>A0ABU6UXZ2</accession>
<comment type="caution">
    <text evidence="2">The sequence shown here is derived from an EMBL/GenBank/DDBJ whole genome shotgun (WGS) entry which is preliminary data.</text>
</comment>
<protein>
    <submittedName>
        <fullName evidence="2">Uncharacterized protein</fullName>
    </submittedName>
</protein>
<evidence type="ECO:0000256" key="1">
    <source>
        <dbReference type="SAM" id="Coils"/>
    </source>
</evidence>
<name>A0ABU6UXZ2_9FABA</name>
<keyword evidence="1" id="KW-0175">Coiled coil</keyword>
<feature type="coiled-coil region" evidence="1">
    <location>
        <begin position="32"/>
        <end position="73"/>
    </location>
</feature>
<proteinExistence type="predicted"/>